<feature type="coiled-coil region" evidence="8">
    <location>
        <begin position="576"/>
        <end position="603"/>
    </location>
</feature>
<dbReference type="PANTHER" id="PTHR24031">
    <property type="entry name" value="RNA HELICASE"/>
    <property type="match status" value="1"/>
</dbReference>
<feature type="domain" description="Helicase ATP-binding" evidence="10">
    <location>
        <begin position="181"/>
        <end position="382"/>
    </location>
</feature>
<evidence type="ECO:0000256" key="7">
    <source>
        <dbReference type="RuleBase" id="RU365068"/>
    </source>
</evidence>
<name>A0A6J1S897_FRAOC</name>
<evidence type="ECO:0000256" key="8">
    <source>
        <dbReference type="SAM" id="Coils"/>
    </source>
</evidence>
<proteinExistence type="inferred from homology"/>
<evidence type="ECO:0000256" key="1">
    <source>
        <dbReference type="ARBA" id="ARBA00022741"/>
    </source>
</evidence>
<dbReference type="GO" id="GO:0003723">
    <property type="term" value="F:RNA binding"/>
    <property type="evidence" value="ECO:0007669"/>
    <property type="project" value="UniProtKB-UniRule"/>
</dbReference>
<dbReference type="InterPro" id="IPR001650">
    <property type="entry name" value="Helicase_C-like"/>
</dbReference>
<evidence type="ECO:0000256" key="9">
    <source>
        <dbReference type="SAM" id="MobiDB-lite"/>
    </source>
</evidence>
<dbReference type="Proteomes" id="UP000504606">
    <property type="component" value="Unplaced"/>
</dbReference>
<evidence type="ECO:0000256" key="3">
    <source>
        <dbReference type="ARBA" id="ARBA00022806"/>
    </source>
</evidence>
<comment type="similarity">
    <text evidence="6">Belongs to the DEAD box helicase family.</text>
</comment>
<evidence type="ECO:0000259" key="10">
    <source>
        <dbReference type="PROSITE" id="PS51192"/>
    </source>
</evidence>
<dbReference type="GO" id="GO:0016787">
    <property type="term" value="F:hydrolase activity"/>
    <property type="evidence" value="ECO:0007669"/>
    <property type="project" value="UniProtKB-KW"/>
</dbReference>
<dbReference type="GeneID" id="113205740"/>
<dbReference type="AlphaFoldDB" id="A0A6J1S897"/>
<dbReference type="CTD" id="39871"/>
<dbReference type="InterPro" id="IPR027417">
    <property type="entry name" value="P-loop_NTPase"/>
</dbReference>
<reference evidence="13" key="1">
    <citation type="submission" date="2025-08" db="UniProtKB">
        <authorList>
            <consortium name="RefSeq"/>
        </authorList>
    </citation>
    <scope>IDENTIFICATION</scope>
    <source>
        <tissue evidence="13">Whole organism</tissue>
    </source>
</reference>
<evidence type="ECO:0000313" key="12">
    <source>
        <dbReference type="Proteomes" id="UP000504606"/>
    </source>
</evidence>
<dbReference type="CDD" id="cd17956">
    <property type="entry name" value="DEADc_DDX51"/>
    <property type="match status" value="1"/>
</dbReference>
<dbReference type="GO" id="GO:0003724">
    <property type="term" value="F:RNA helicase activity"/>
    <property type="evidence" value="ECO:0007669"/>
    <property type="project" value="UniProtKB-EC"/>
</dbReference>
<sequence>MDLFVVERYGGDEQESQSDTHNTKTSHLERLLSKIENKKQQAAQLAKDEEERKQRKERKKQKLKTIKHEKPSVDKKKSIKTQRQEKKSKFNKESSLEVGGKFTVLGSDSLGSKKVKVKAQLPYWLANPSVVSVDLKNLTVTVDDIPQLNRDLIEKLKQNGIVNFFPVQHQVIPWLLEAQSKPPQFWPRDICVSAPTGSGKTFAFVLPIIQALRNRLIPHIRALVVLPVQELATQVYKVFLDYIGVTTLKAVCITGKESFQQEQSQLVRYSEADGKFHSCVDIVVTTPGRLVDHLQSTVGFSLCHLKYLVIDEADRVMESMQNDWLYHLDRHISSDNSRRVPPLTIRDISTRHPPPQKLLFSATLSQDPEKLQQLGLFQPRLFTSVINGTTPEESSSSEFIGKFTTPAELTELWVACELAVKPLYLYDLLTEGSWNTVLVFTNTTEGVHRLAILLKHMFKDKKSVSEVSSALQPKQRTKIFECFASGTINVLVCSDALARGIDVPNIDCVISYDAPKFIKNYIHRVGRTGRAGRNGTAITLVENRQMKKFENMLSQAGKQSMVKEKEVDPSKFEAFEDDYKSALTALKTELEREEEVRKQIRKKPKKYLQFKKKNLQSVSKPSATLTNLKTMSKKLKQLAKEKKI</sequence>
<evidence type="ECO:0000313" key="13">
    <source>
        <dbReference type="RefSeq" id="XP_026277262.1"/>
    </source>
</evidence>
<comment type="function">
    <text evidence="7">RNA helicase.</text>
</comment>
<feature type="compositionally biased region" description="Basic residues" evidence="9">
    <location>
        <begin position="55"/>
        <end position="65"/>
    </location>
</feature>
<evidence type="ECO:0000256" key="2">
    <source>
        <dbReference type="ARBA" id="ARBA00022801"/>
    </source>
</evidence>
<feature type="compositionally biased region" description="Basic and acidic residues" evidence="9">
    <location>
        <begin position="26"/>
        <end position="39"/>
    </location>
</feature>
<dbReference type="EC" id="3.6.4.13" evidence="7"/>
<comment type="domain">
    <text evidence="7">The Q motif is unique to and characteristic of the DEAD box family of RNA helicases and controls ATP binding and hydrolysis.</text>
</comment>
<evidence type="ECO:0000256" key="4">
    <source>
        <dbReference type="ARBA" id="ARBA00022840"/>
    </source>
</evidence>
<dbReference type="KEGG" id="foc:113205740"/>
<dbReference type="PROSITE" id="PS51192">
    <property type="entry name" value="HELICASE_ATP_BIND_1"/>
    <property type="match status" value="1"/>
</dbReference>
<dbReference type="InterPro" id="IPR011545">
    <property type="entry name" value="DEAD/DEAH_box_helicase_dom"/>
</dbReference>
<dbReference type="OrthoDB" id="3370at2759"/>
<evidence type="ECO:0000256" key="5">
    <source>
        <dbReference type="ARBA" id="ARBA00022884"/>
    </source>
</evidence>
<feature type="compositionally biased region" description="Basic and acidic residues" evidence="9">
    <location>
        <begin position="66"/>
        <end position="92"/>
    </location>
</feature>
<dbReference type="Gene3D" id="3.40.50.300">
    <property type="entry name" value="P-loop containing nucleotide triphosphate hydrolases"/>
    <property type="match status" value="2"/>
</dbReference>
<dbReference type="PROSITE" id="PS51194">
    <property type="entry name" value="HELICASE_CTER"/>
    <property type="match status" value="1"/>
</dbReference>
<keyword evidence="4 6" id="KW-0067">ATP-binding</keyword>
<evidence type="ECO:0000256" key="6">
    <source>
        <dbReference type="RuleBase" id="RU000492"/>
    </source>
</evidence>
<keyword evidence="3 6" id="KW-0347">Helicase</keyword>
<dbReference type="SMART" id="SM00490">
    <property type="entry name" value="HELICc"/>
    <property type="match status" value="1"/>
</dbReference>
<keyword evidence="5 7" id="KW-0694">RNA-binding</keyword>
<dbReference type="Pfam" id="PF00271">
    <property type="entry name" value="Helicase_C"/>
    <property type="match status" value="1"/>
</dbReference>
<dbReference type="CDD" id="cd18787">
    <property type="entry name" value="SF2_C_DEAD"/>
    <property type="match status" value="1"/>
</dbReference>
<keyword evidence="2 6" id="KW-0378">Hydrolase</keyword>
<accession>A0A6J1S897</accession>
<dbReference type="Pfam" id="PF00270">
    <property type="entry name" value="DEAD"/>
    <property type="match status" value="1"/>
</dbReference>
<dbReference type="SUPFAM" id="SSF52540">
    <property type="entry name" value="P-loop containing nucleoside triphosphate hydrolases"/>
    <property type="match status" value="1"/>
</dbReference>
<dbReference type="PROSITE" id="PS00039">
    <property type="entry name" value="DEAD_ATP_HELICASE"/>
    <property type="match status" value="1"/>
</dbReference>
<dbReference type="InterPro" id="IPR014001">
    <property type="entry name" value="Helicase_ATP-bd"/>
</dbReference>
<comment type="catalytic activity">
    <reaction evidence="7">
        <text>ATP + H2O = ADP + phosphate + H(+)</text>
        <dbReference type="Rhea" id="RHEA:13065"/>
        <dbReference type="ChEBI" id="CHEBI:15377"/>
        <dbReference type="ChEBI" id="CHEBI:15378"/>
        <dbReference type="ChEBI" id="CHEBI:30616"/>
        <dbReference type="ChEBI" id="CHEBI:43474"/>
        <dbReference type="ChEBI" id="CHEBI:456216"/>
        <dbReference type="EC" id="3.6.4.13"/>
    </reaction>
</comment>
<feature type="domain" description="Helicase C-terminal" evidence="11">
    <location>
        <begin position="424"/>
        <end position="568"/>
    </location>
</feature>
<keyword evidence="12" id="KW-1185">Reference proteome</keyword>
<dbReference type="SMART" id="SM00487">
    <property type="entry name" value="DEXDc"/>
    <property type="match status" value="1"/>
</dbReference>
<keyword evidence="1 6" id="KW-0547">Nucleotide-binding</keyword>
<dbReference type="InterPro" id="IPR000629">
    <property type="entry name" value="RNA-helicase_DEAD-box_CS"/>
</dbReference>
<feature type="region of interest" description="Disordered" evidence="9">
    <location>
        <begin position="1"/>
        <end position="92"/>
    </location>
</feature>
<gene>
    <name evidence="13" type="primary">LOC113205740</name>
</gene>
<dbReference type="RefSeq" id="XP_026277262.1">
    <property type="nucleotide sequence ID" value="XM_026421477.2"/>
</dbReference>
<dbReference type="GO" id="GO:0005524">
    <property type="term" value="F:ATP binding"/>
    <property type="evidence" value="ECO:0007669"/>
    <property type="project" value="UniProtKB-UniRule"/>
</dbReference>
<keyword evidence="8" id="KW-0175">Coiled coil</keyword>
<evidence type="ECO:0000259" key="11">
    <source>
        <dbReference type="PROSITE" id="PS51194"/>
    </source>
</evidence>
<organism evidence="12 13">
    <name type="scientific">Frankliniella occidentalis</name>
    <name type="common">Western flower thrips</name>
    <name type="synonym">Euthrips occidentalis</name>
    <dbReference type="NCBI Taxonomy" id="133901"/>
    <lineage>
        <taxon>Eukaryota</taxon>
        <taxon>Metazoa</taxon>
        <taxon>Ecdysozoa</taxon>
        <taxon>Arthropoda</taxon>
        <taxon>Hexapoda</taxon>
        <taxon>Insecta</taxon>
        <taxon>Pterygota</taxon>
        <taxon>Neoptera</taxon>
        <taxon>Paraneoptera</taxon>
        <taxon>Thysanoptera</taxon>
        <taxon>Terebrantia</taxon>
        <taxon>Thripoidea</taxon>
        <taxon>Thripidae</taxon>
        <taxon>Frankliniella</taxon>
    </lineage>
</organism>
<protein>
    <recommendedName>
        <fullName evidence="7">ATP-dependent RNA helicase</fullName>
        <ecNumber evidence="7">3.6.4.13</ecNumber>
    </recommendedName>
</protein>